<sequence>MEPFTIAPTCEPPSVYVIEVPHKDHKSTTDSQPFPEPYETQRLRRYLLAEQDLAETFQRCQQGSTSYELQIEALRKATSVLNSHVTDAGQRVTKLRKLLVDRATEPSVYQSLQRQRWMEERRQRATEHLSKVLQHHLSTLSSQPEAHPQGSSSNPGPSLKADMNLVRFFETSSRRRLVPRSRNRSRVPVSSRPQLDNAVEIPRLHNHKAIIPLLLSVPKYQPPFLQERGHLVAHPSAALVTSPISPQPPEISTASALTPSFHLGPISEESGSKLSVQTSTPAMDASSDNGTAIIWRNAPRSAKDILDGLVVEIPDYAVDLLAGFDLTVSTSTSIPPLPNFSRASSSRTTFMPNTLRPPKTTPPPVHASPSRKRISALFSLPEGLSSRRGISMDAPPQKRLSTHPTQPFHEESTRPFSVSFSELPSSDSGGSHEPEDDDKVLSRLRRRMSALRRH</sequence>
<dbReference type="HOGENOM" id="CLU_689000_0_0_1"/>
<dbReference type="OrthoDB" id="3254613at2759"/>
<feature type="region of interest" description="Disordered" evidence="1">
    <location>
        <begin position="385"/>
        <end position="454"/>
    </location>
</feature>
<feature type="region of interest" description="Disordered" evidence="1">
    <location>
        <begin position="338"/>
        <end position="371"/>
    </location>
</feature>
<protein>
    <submittedName>
        <fullName evidence="2">Uncharacterized protein</fullName>
    </submittedName>
</protein>
<proteinExistence type="predicted"/>
<feature type="compositionally biased region" description="Basic residues" evidence="1">
    <location>
        <begin position="442"/>
        <end position="454"/>
    </location>
</feature>
<dbReference type="AlphaFoldDB" id="A0A067TFF4"/>
<feature type="compositionally biased region" description="Polar residues" evidence="1">
    <location>
        <begin position="136"/>
        <end position="156"/>
    </location>
</feature>
<evidence type="ECO:0000313" key="3">
    <source>
        <dbReference type="Proteomes" id="UP000027222"/>
    </source>
</evidence>
<accession>A0A067TFF4</accession>
<reference evidence="3" key="1">
    <citation type="journal article" date="2014" name="Proc. Natl. Acad. Sci. U.S.A.">
        <title>Extensive sampling of basidiomycete genomes demonstrates inadequacy of the white-rot/brown-rot paradigm for wood decay fungi.</title>
        <authorList>
            <person name="Riley R."/>
            <person name="Salamov A.A."/>
            <person name="Brown D.W."/>
            <person name="Nagy L.G."/>
            <person name="Floudas D."/>
            <person name="Held B.W."/>
            <person name="Levasseur A."/>
            <person name="Lombard V."/>
            <person name="Morin E."/>
            <person name="Otillar R."/>
            <person name="Lindquist E.A."/>
            <person name="Sun H."/>
            <person name="LaButti K.M."/>
            <person name="Schmutz J."/>
            <person name="Jabbour D."/>
            <person name="Luo H."/>
            <person name="Baker S.E."/>
            <person name="Pisabarro A.G."/>
            <person name="Walton J.D."/>
            <person name="Blanchette R.A."/>
            <person name="Henrissat B."/>
            <person name="Martin F."/>
            <person name="Cullen D."/>
            <person name="Hibbett D.S."/>
            <person name="Grigoriev I.V."/>
        </authorList>
    </citation>
    <scope>NUCLEOTIDE SEQUENCE [LARGE SCALE GENOMIC DNA]</scope>
    <source>
        <strain evidence="3">CBS 339.88</strain>
    </source>
</reference>
<dbReference type="Proteomes" id="UP000027222">
    <property type="component" value="Unassembled WGS sequence"/>
</dbReference>
<name>A0A067TFF4_GALM3</name>
<feature type="compositionally biased region" description="Polar residues" evidence="1">
    <location>
        <begin position="414"/>
        <end position="429"/>
    </location>
</feature>
<keyword evidence="3" id="KW-1185">Reference proteome</keyword>
<dbReference type="EMBL" id="KL142374">
    <property type="protein sequence ID" value="KDR78634.1"/>
    <property type="molecule type" value="Genomic_DNA"/>
</dbReference>
<gene>
    <name evidence="2" type="ORF">GALMADRAFT_209069</name>
</gene>
<organism evidence="2 3">
    <name type="scientific">Galerina marginata (strain CBS 339.88)</name>
    <dbReference type="NCBI Taxonomy" id="685588"/>
    <lineage>
        <taxon>Eukaryota</taxon>
        <taxon>Fungi</taxon>
        <taxon>Dikarya</taxon>
        <taxon>Basidiomycota</taxon>
        <taxon>Agaricomycotina</taxon>
        <taxon>Agaricomycetes</taxon>
        <taxon>Agaricomycetidae</taxon>
        <taxon>Agaricales</taxon>
        <taxon>Agaricineae</taxon>
        <taxon>Strophariaceae</taxon>
        <taxon>Galerina</taxon>
    </lineage>
</organism>
<feature type="compositionally biased region" description="Polar residues" evidence="1">
    <location>
        <begin position="341"/>
        <end position="352"/>
    </location>
</feature>
<feature type="region of interest" description="Disordered" evidence="1">
    <location>
        <begin position="133"/>
        <end position="161"/>
    </location>
</feature>
<evidence type="ECO:0000256" key="1">
    <source>
        <dbReference type="SAM" id="MobiDB-lite"/>
    </source>
</evidence>
<evidence type="ECO:0000313" key="2">
    <source>
        <dbReference type="EMBL" id="KDR78634.1"/>
    </source>
</evidence>